<accession>A0AA94H1L3</accession>
<evidence type="ECO:0000256" key="1">
    <source>
        <dbReference type="SAM" id="Phobius"/>
    </source>
</evidence>
<dbReference type="EMBL" id="FOKO01000002">
    <property type="protein sequence ID" value="SFC02123.1"/>
    <property type="molecule type" value="Genomic_DNA"/>
</dbReference>
<evidence type="ECO:0000313" key="3">
    <source>
        <dbReference type="EMBL" id="SFC02123.1"/>
    </source>
</evidence>
<reference evidence="2 4" key="2">
    <citation type="submission" date="2021-03" db="EMBL/GenBank/DDBJ databases">
        <authorList>
            <person name="Li Y."/>
            <person name="Li S."/>
            <person name="Chen M."/>
            <person name="Peng G."/>
            <person name="Tan Z."/>
            <person name="An Q."/>
        </authorList>
    </citation>
    <scope>NUCLEOTIDE SEQUENCE [LARGE SCALE GENOMIC DNA]</scope>
    <source>
        <strain evidence="2 4">Ola 51</strain>
    </source>
</reference>
<keyword evidence="1" id="KW-1133">Transmembrane helix</keyword>
<evidence type="ECO:0000313" key="5">
    <source>
        <dbReference type="Proteomes" id="UP000182314"/>
    </source>
</evidence>
<dbReference type="EMBL" id="CP014007">
    <property type="protein sequence ID" value="ANI83332.1"/>
    <property type="molecule type" value="Genomic_DNA"/>
</dbReference>
<sequence length="95" mass="10844">MINKRKITDAVINFIDSWNKEFHESFEEKISRGYLDAFPQHNHSIEEVDKTKKEMREFYHSRMVATASILITIASFAVSIVALIVAVIALFVGGK</sequence>
<dbReference type="Proteomes" id="UP000182314">
    <property type="component" value="Unassembled WGS sequence"/>
</dbReference>
<dbReference type="RefSeq" id="WP_064566981.1">
    <property type="nucleotide sequence ID" value="NZ_CP014007.2"/>
</dbReference>
<name>A0AA94H1L3_9ENTR</name>
<dbReference type="AlphaFoldDB" id="A0AA94H1L3"/>
<dbReference type="Proteomes" id="UP000078227">
    <property type="component" value="Chromosome"/>
</dbReference>
<keyword evidence="4" id="KW-1185">Reference proteome</keyword>
<evidence type="ECO:0000313" key="2">
    <source>
        <dbReference type="EMBL" id="ANI83332.1"/>
    </source>
</evidence>
<evidence type="ECO:0000313" key="4">
    <source>
        <dbReference type="Proteomes" id="UP000078227"/>
    </source>
</evidence>
<protein>
    <submittedName>
        <fullName evidence="3">Uncharacterized protein</fullName>
    </submittedName>
</protein>
<feature type="transmembrane region" description="Helical" evidence="1">
    <location>
        <begin position="63"/>
        <end position="92"/>
    </location>
</feature>
<proteinExistence type="predicted"/>
<keyword evidence="1" id="KW-0812">Transmembrane</keyword>
<keyword evidence="1" id="KW-0472">Membrane</keyword>
<gene>
    <name evidence="2" type="ORF">AWR26_14640</name>
    <name evidence="3" type="ORF">SAMN05216286_1324</name>
</gene>
<dbReference type="KEGG" id="kor:AWR26_14640"/>
<organism evidence="3 5">
    <name type="scientific">Kosakonia oryzae</name>
    <dbReference type="NCBI Taxonomy" id="497725"/>
    <lineage>
        <taxon>Bacteria</taxon>
        <taxon>Pseudomonadati</taxon>
        <taxon>Pseudomonadota</taxon>
        <taxon>Gammaproteobacteria</taxon>
        <taxon>Enterobacterales</taxon>
        <taxon>Enterobacteriaceae</taxon>
        <taxon>Kosakonia</taxon>
    </lineage>
</organism>
<reference evidence="3 5" key="1">
    <citation type="submission" date="2016-10" db="EMBL/GenBank/DDBJ databases">
        <authorList>
            <person name="Varghese N."/>
            <person name="Submissions S."/>
        </authorList>
    </citation>
    <scope>NUCLEOTIDE SEQUENCE [LARGE SCALE GENOMIC DNA]</scope>
    <source>
        <strain evidence="3 5">CGMCC 1.7012</strain>
    </source>
</reference>